<keyword evidence="2" id="KW-0732">Signal</keyword>
<reference evidence="4" key="1">
    <citation type="submission" date="2025-08" db="UniProtKB">
        <authorList>
            <consortium name="RefSeq"/>
        </authorList>
    </citation>
    <scope>IDENTIFICATION</scope>
</reference>
<protein>
    <submittedName>
        <fullName evidence="4">Uncharacterized protein LOC100900867</fullName>
    </submittedName>
</protein>
<dbReference type="AlphaFoldDB" id="A0AAJ6QQL5"/>
<feature type="chain" id="PRO_5042551725" evidence="2">
    <location>
        <begin position="20"/>
        <end position="301"/>
    </location>
</feature>
<evidence type="ECO:0000313" key="4">
    <source>
        <dbReference type="RefSeq" id="XP_003740680.1"/>
    </source>
</evidence>
<feature type="region of interest" description="Disordered" evidence="1">
    <location>
        <begin position="150"/>
        <end position="185"/>
    </location>
</feature>
<feature type="compositionally biased region" description="Low complexity" evidence="1">
    <location>
        <begin position="169"/>
        <end position="179"/>
    </location>
</feature>
<gene>
    <name evidence="4" type="primary">LOC100900867</name>
</gene>
<accession>A0AAJ6QQL5</accession>
<dbReference type="RefSeq" id="XP_003740680.1">
    <property type="nucleotide sequence ID" value="XM_003740632.1"/>
</dbReference>
<proteinExistence type="predicted"/>
<evidence type="ECO:0000256" key="1">
    <source>
        <dbReference type="SAM" id="MobiDB-lite"/>
    </source>
</evidence>
<organism evidence="3 4">
    <name type="scientific">Galendromus occidentalis</name>
    <name type="common">western predatory mite</name>
    <dbReference type="NCBI Taxonomy" id="34638"/>
    <lineage>
        <taxon>Eukaryota</taxon>
        <taxon>Metazoa</taxon>
        <taxon>Ecdysozoa</taxon>
        <taxon>Arthropoda</taxon>
        <taxon>Chelicerata</taxon>
        <taxon>Arachnida</taxon>
        <taxon>Acari</taxon>
        <taxon>Parasitiformes</taxon>
        <taxon>Mesostigmata</taxon>
        <taxon>Gamasina</taxon>
        <taxon>Phytoseioidea</taxon>
        <taxon>Phytoseiidae</taxon>
        <taxon>Typhlodrominae</taxon>
        <taxon>Galendromus</taxon>
    </lineage>
</organism>
<dbReference type="KEGG" id="goe:100900867"/>
<name>A0AAJ6QQL5_9ACAR</name>
<sequence length="301" mass="32012">MRLVYLLLLLGLFADSVKPTLLPTGLALLAAATPLKFLVALSGIKIGLLKLKLLKAHLVGPLAVGVAGKAAIVGTKALVAKKAAMVLKAKKALLQLPMKAAAMKIGAIAGAHAGAKAGVAGFRSMPKFEWIHPVVISASALLSKPVHSAGTPIVPPEPQEPSYGHKTPSRAPAAPAYAPAPEPHYRKRREVEETLESEDLTQSFREIFELMKSKDENLCDARTICELAVNPELLETYGPAVLGLLQDLSDDESEPWTPYKLAMNTGLGSGSPDTCARAYSKCPKTTEELIEEVKLQEEISA</sequence>
<evidence type="ECO:0000313" key="3">
    <source>
        <dbReference type="Proteomes" id="UP000694867"/>
    </source>
</evidence>
<feature type="signal peptide" evidence="2">
    <location>
        <begin position="1"/>
        <end position="19"/>
    </location>
</feature>
<keyword evidence="3" id="KW-1185">Reference proteome</keyword>
<dbReference type="GeneID" id="100900867"/>
<dbReference type="Proteomes" id="UP000694867">
    <property type="component" value="Unplaced"/>
</dbReference>
<evidence type="ECO:0000256" key="2">
    <source>
        <dbReference type="SAM" id="SignalP"/>
    </source>
</evidence>